<evidence type="ECO:0000313" key="2">
    <source>
        <dbReference type="EMBL" id="EKA62239.1"/>
    </source>
</evidence>
<evidence type="ECO:0008006" key="4">
    <source>
        <dbReference type="Google" id="ProtNLM"/>
    </source>
</evidence>
<dbReference type="RefSeq" id="WP_007925128.1">
    <property type="nucleotide sequence ID" value="NZ_ALWX01000013.1"/>
</dbReference>
<dbReference type="Proteomes" id="UP000004474">
    <property type="component" value="Unassembled WGS sequence"/>
</dbReference>
<dbReference type="OrthoDB" id="4870924at2"/>
<feature type="transmembrane region" description="Helical" evidence="1">
    <location>
        <begin position="33"/>
        <end position="58"/>
    </location>
</feature>
<dbReference type="AlphaFoldDB" id="K1E0S2"/>
<keyword evidence="1" id="KW-1133">Transmembrane helix</keyword>
<comment type="caution">
    <text evidence="2">The sequence shown here is derived from an EMBL/GenBank/DDBJ whole genome shotgun (WGS) entry which is preliminary data.</text>
</comment>
<sequence>MPPQAPPPAPGGAPQGGSDQTKILSFVSMGTGIVGVLLCCCWGLPIFSVVALITGLIAKNQTKTNPRPDLKTYILIGIITGAIGLAIAVIYWILVAAGVIDINAYSDMS</sequence>
<dbReference type="EMBL" id="ALWX01000013">
    <property type="protein sequence ID" value="EKA62239.1"/>
    <property type="molecule type" value="Genomic_DNA"/>
</dbReference>
<evidence type="ECO:0000313" key="3">
    <source>
        <dbReference type="Proteomes" id="UP000004474"/>
    </source>
</evidence>
<organism evidence="2 3">
    <name type="scientific">Janibacter hoylei PVAS-1</name>
    <dbReference type="NCBI Taxonomy" id="1210046"/>
    <lineage>
        <taxon>Bacteria</taxon>
        <taxon>Bacillati</taxon>
        <taxon>Actinomycetota</taxon>
        <taxon>Actinomycetes</taxon>
        <taxon>Micrococcales</taxon>
        <taxon>Intrasporangiaceae</taxon>
        <taxon>Janibacter</taxon>
    </lineage>
</organism>
<keyword evidence="1" id="KW-0472">Membrane</keyword>
<dbReference type="STRING" id="1210046.B277_03415"/>
<proteinExistence type="predicted"/>
<reference evidence="2 3" key="1">
    <citation type="journal article" date="2012" name="J. Bacteriol.">
        <title>Genome Sequence of Janibacter hoylei MTCC8307, Isolated from the Stratospheric Air.</title>
        <authorList>
            <person name="Pawar S.P."/>
            <person name="Dhotre D.P."/>
            <person name="Shetty S.A."/>
            <person name="Chowdhury S.P."/>
            <person name="Chaudhari B.L."/>
            <person name="Shouche Y.S."/>
        </authorList>
    </citation>
    <scope>NUCLEOTIDE SEQUENCE [LARGE SCALE GENOMIC DNA]</scope>
    <source>
        <strain evidence="2 3">PVAS-1</strain>
    </source>
</reference>
<dbReference type="eggNOG" id="ENOG5033A46">
    <property type="taxonomic scope" value="Bacteria"/>
</dbReference>
<keyword evidence="1" id="KW-0812">Transmembrane</keyword>
<evidence type="ECO:0000256" key="1">
    <source>
        <dbReference type="SAM" id="Phobius"/>
    </source>
</evidence>
<gene>
    <name evidence="2" type="ORF">B277_03415</name>
</gene>
<feature type="transmembrane region" description="Helical" evidence="1">
    <location>
        <begin position="70"/>
        <end position="100"/>
    </location>
</feature>
<dbReference type="PATRIC" id="fig|1210046.3.peg.659"/>
<protein>
    <recommendedName>
        <fullName evidence="4">DUF4190 domain-containing protein</fullName>
    </recommendedName>
</protein>
<name>K1E0S2_9MICO</name>
<accession>K1E0S2</accession>